<reference evidence="1 2" key="1">
    <citation type="journal article" date="2018" name="Front. Plant Sci.">
        <title>Red Clover (Trifolium pratense) and Zigzag Clover (T. medium) - A Picture of Genomic Similarities and Differences.</title>
        <authorList>
            <person name="Dluhosova J."/>
            <person name="Istvanek J."/>
            <person name="Nedelnik J."/>
            <person name="Repkova J."/>
        </authorList>
    </citation>
    <scope>NUCLEOTIDE SEQUENCE [LARGE SCALE GENOMIC DNA]</scope>
    <source>
        <strain evidence="2">cv. 10/8</strain>
        <tissue evidence="1">Leaf</tissue>
    </source>
</reference>
<evidence type="ECO:0000313" key="2">
    <source>
        <dbReference type="Proteomes" id="UP000265520"/>
    </source>
</evidence>
<name>A0A392M399_9FABA</name>
<gene>
    <name evidence="1" type="ORF">A2U01_0002615</name>
</gene>
<dbReference type="AlphaFoldDB" id="A0A392M399"/>
<evidence type="ECO:0000313" key="1">
    <source>
        <dbReference type="EMBL" id="MCH81822.1"/>
    </source>
</evidence>
<dbReference type="Proteomes" id="UP000265520">
    <property type="component" value="Unassembled WGS sequence"/>
</dbReference>
<proteinExistence type="predicted"/>
<keyword evidence="2" id="KW-1185">Reference proteome</keyword>
<dbReference type="EMBL" id="LXQA010002818">
    <property type="protein sequence ID" value="MCH81822.1"/>
    <property type="molecule type" value="Genomic_DNA"/>
</dbReference>
<protein>
    <submittedName>
        <fullName evidence="1">Cytochrome P450</fullName>
    </submittedName>
</protein>
<organism evidence="1 2">
    <name type="scientific">Trifolium medium</name>
    <dbReference type="NCBI Taxonomy" id="97028"/>
    <lineage>
        <taxon>Eukaryota</taxon>
        <taxon>Viridiplantae</taxon>
        <taxon>Streptophyta</taxon>
        <taxon>Embryophyta</taxon>
        <taxon>Tracheophyta</taxon>
        <taxon>Spermatophyta</taxon>
        <taxon>Magnoliopsida</taxon>
        <taxon>eudicotyledons</taxon>
        <taxon>Gunneridae</taxon>
        <taxon>Pentapetalae</taxon>
        <taxon>rosids</taxon>
        <taxon>fabids</taxon>
        <taxon>Fabales</taxon>
        <taxon>Fabaceae</taxon>
        <taxon>Papilionoideae</taxon>
        <taxon>50 kb inversion clade</taxon>
        <taxon>NPAAA clade</taxon>
        <taxon>Hologalegina</taxon>
        <taxon>IRL clade</taxon>
        <taxon>Trifolieae</taxon>
        <taxon>Trifolium</taxon>
    </lineage>
</organism>
<accession>A0A392M399</accession>
<sequence length="148" mass="17034">MDFKWDIEKFTVMNDFGLWKVKRQAILAQQKCKDALLGEANMSGHLTRSQKTEMIDKATCAIILCLGDKVMREVAKSLARRLFLKQQLYAFRMVESSSLAKSYENFKHAPLYGKEGTITLEEVQSMIKTKDLTKPKDKVDDNVMLECF</sequence>
<comment type="caution">
    <text evidence="1">The sequence shown here is derived from an EMBL/GenBank/DDBJ whole genome shotgun (WGS) entry which is preliminary data.</text>
</comment>